<keyword evidence="8 15" id="KW-0378">Hydrolase</keyword>
<dbReference type="AlphaFoldDB" id="A0A379F4B6"/>
<evidence type="ECO:0000313" key="17">
    <source>
        <dbReference type="Proteomes" id="UP000254331"/>
    </source>
</evidence>
<comment type="function">
    <text evidence="15">Endonuclease that resolves Holliday junction intermediates made during homologous genetic recombination and DNA repair. Exhibits sequence and structure-selective cleavage of four-way DNA junctions, where it introduces symmetrical nicks in two strands of the same polarity at the 5' side of dinucleotides. Corrects the defects in genetic recombination and DNA repair associated with inactivation of ruvAB or ruvC.</text>
</comment>
<dbReference type="Proteomes" id="UP000254331">
    <property type="component" value="Unassembled WGS sequence"/>
</dbReference>
<evidence type="ECO:0000256" key="14">
    <source>
        <dbReference type="ARBA" id="ARBA00029488"/>
    </source>
</evidence>
<evidence type="ECO:0000256" key="15">
    <source>
        <dbReference type="PIRNR" id="PIRNR001007"/>
    </source>
</evidence>
<evidence type="ECO:0000256" key="5">
    <source>
        <dbReference type="ARBA" id="ARBA00022723"/>
    </source>
</evidence>
<evidence type="ECO:0000256" key="11">
    <source>
        <dbReference type="ARBA" id="ARBA00023204"/>
    </source>
</evidence>
<evidence type="ECO:0000313" key="16">
    <source>
        <dbReference type="EMBL" id="SUC14421.1"/>
    </source>
</evidence>
<keyword evidence="11 15" id="KW-0234">DNA repair</keyword>
<evidence type="ECO:0000256" key="3">
    <source>
        <dbReference type="ARBA" id="ARBA00014885"/>
    </source>
</evidence>
<sequence>MNDYHLKLPWPPSNNTYWRHCRGRHYISPKGTSYRKQVTDYIKQHNLDVKTTSRIKIVITANPPDKRQRDLDNLPKAVFDSLTHAEFWVDDSQIDDMRIRRGKKVTHGSLDIKIWEMKDEER</sequence>
<dbReference type="InterPro" id="IPR036614">
    <property type="entry name" value="RusA-like_sf"/>
</dbReference>
<dbReference type="InterPro" id="IPR016281">
    <property type="entry name" value="Endonuclease_RusA"/>
</dbReference>
<name>A0A379F4B6_PROVU</name>
<comment type="subunit">
    <text evidence="2">Homodimer.</text>
</comment>
<evidence type="ECO:0000256" key="10">
    <source>
        <dbReference type="ARBA" id="ARBA00023172"/>
    </source>
</evidence>
<keyword evidence="10" id="KW-0233">DNA recombination</keyword>
<gene>
    <name evidence="16" type="primary">rusA_1</name>
    <name evidence="16" type="ORF">NCTC10376_00225</name>
</gene>
<proteinExistence type="inferred from homology"/>
<dbReference type="GO" id="GO:0008821">
    <property type="term" value="F:crossover junction DNA endonuclease activity"/>
    <property type="evidence" value="ECO:0007669"/>
    <property type="project" value="UniProtKB-EC"/>
</dbReference>
<evidence type="ECO:0000256" key="7">
    <source>
        <dbReference type="ARBA" id="ARBA00022763"/>
    </source>
</evidence>
<dbReference type="GO" id="GO:0006310">
    <property type="term" value="P:DNA recombination"/>
    <property type="evidence" value="ECO:0007669"/>
    <property type="project" value="UniProtKB-KW"/>
</dbReference>
<dbReference type="InterPro" id="IPR008822">
    <property type="entry name" value="Endonuclease_RusA-like"/>
</dbReference>
<evidence type="ECO:0000256" key="9">
    <source>
        <dbReference type="ARBA" id="ARBA00022842"/>
    </source>
</evidence>
<keyword evidence="9" id="KW-0460">Magnesium</keyword>
<dbReference type="Gene3D" id="3.30.1330.70">
    <property type="entry name" value="Holliday junction resolvase RusA"/>
    <property type="match status" value="1"/>
</dbReference>
<evidence type="ECO:0000256" key="2">
    <source>
        <dbReference type="ARBA" id="ARBA00011738"/>
    </source>
</evidence>
<comment type="catalytic activity">
    <reaction evidence="13 15">
        <text>Endonucleolytic cleavage at a junction such as a reciprocal single-stranded crossover between two homologous DNA duplexes (Holliday junction).</text>
        <dbReference type="EC" id="3.1.21.10"/>
    </reaction>
</comment>
<dbReference type="GO" id="GO:0000287">
    <property type="term" value="F:magnesium ion binding"/>
    <property type="evidence" value="ECO:0007669"/>
    <property type="project" value="InterPro"/>
</dbReference>
<accession>A0A379F4B6</accession>
<keyword evidence="5" id="KW-0479">Metal-binding</keyword>
<keyword evidence="4 15" id="KW-0540">Nuclease</keyword>
<evidence type="ECO:0000256" key="4">
    <source>
        <dbReference type="ARBA" id="ARBA00022722"/>
    </source>
</evidence>
<reference evidence="16 17" key="1">
    <citation type="submission" date="2018-06" db="EMBL/GenBank/DDBJ databases">
        <authorList>
            <consortium name="Pathogen Informatics"/>
            <person name="Doyle S."/>
        </authorList>
    </citation>
    <scope>NUCLEOTIDE SEQUENCE [LARGE SCALE GENOMIC DNA]</scope>
    <source>
        <strain evidence="16 17">NCTC10376</strain>
    </source>
</reference>
<comment type="similarity">
    <text evidence="15">Belongs to the rusA family.</text>
</comment>
<organism evidence="16 17">
    <name type="scientific">Proteus vulgaris</name>
    <dbReference type="NCBI Taxonomy" id="585"/>
    <lineage>
        <taxon>Bacteria</taxon>
        <taxon>Pseudomonadati</taxon>
        <taxon>Pseudomonadota</taxon>
        <taxon>Gammaproteobacteria</taxon>
        <taxon>Enterobacterales</taxon>
        <taxon>Morganellaceae</taxon>
        <taxon>Proteus</taxon>
    </lineage>
</organism>
<evidence type="ECO:0000256" key="13">
    <source>
        <dbReference type="ARBA" id="ARBA00029354"/>
    </source>
</evidence>
<dbReference type="SUPFAM" id="SSF103084">
    <property type="entry name" value="Holliday junction resolvase RusA"/>
    <property type="match status" value="1"/>
</dbReference>
<dbReference type="RefSeq" id="WP_115370297.1">
    <property type="nucleotide sequence ID" value="NZ_UGTW01000001.1"/>
</dbReference>
<dbReference type="GO" id="GO:0006281">
    <property type="term" value="P:DNA repair"/>
    <property type="evidence" value="ECO:0007669"/>
    <property type="project" value="UniProtKB-KW"/>
</dbReference>
<dbReference type="Pfam" id="PF05866">
    <property type="entry name" value="RusA"/>
    <property type="match status" value="1"/>
</dbReference>
<dbReference type="EC" id="3.1.21.10" evidence="14 15"/>
<dbReference type="EMBL" id="UGTW01000001">
    <property type="protein sequence ID" value="SUC14421.1"/>
    <property type="molecule type" value="Genomic_DNA"/>
</dbReference>
<comment type="cofactor">
    <cofactor evidence="1">
        <name>Mg(2+)</name>
        <dbReference type="ChEBI" id="CHEBI:18420"/>
    </cofactor>
</comment>
<protein>
    <recommendedName>
        <fullName evidence="3 15">Crossover junction endodeoxyribonuclease rusA</fullName>
        <ecNumber evidence="14 15">3.1.21.10</ecNumber>
    </recommendedName>
</protein>
<dbReference type="PIRSF" id="PIRSF001007">
    <property type="entry name" value="RusA"/>
    <property type="match status" value="1"/>
</dbReference>
<evidence type="ECO:0000256" key="1">
    <source>
        <dbReference type="ARBA" id="ARBA00001946"/>
    </source>
</evidence>
<keyword evidence="6 15" id="KW-0255">Endonuclease</keyword>
<evidence type="ECO:0000256" key="12">
    <source>
        <dbReference type="ARBA" id="ARBA00024745"/>
    </source>
</evidence>
<comment type="function">
    <text evidence="12">Endonuclease that resolves Holliday junction intermediates made during homologous genetic recombination and DNA repair. Exhibits sequence and structure-selective cleavage of four-way DNA junctions, where it introduces symmetrical nicks in two strands of the same polarity at the 5' side of CC dinucleotides. Corrects the defects in genetic recombination and DNA repair associated with inactivation of RuvAB or RuvC.</text>
</comment>
<evidence type="ECO:0000256" key="6">
    <source>
        <dbReference type="ARBA" id="ARBA00022759"/>
    </source>
</evidence>
<evidence type="ECO:0000256" key="8">
    <source>
        <dbReference type="ARBA" id="ARBA00022801"/>
    </source>
</evidence>
<keyword evidence="7 15" id="KW-0227">DNA damage</keyword>